<feature type="repeat" description="WD" evidence="1">
    <location>
        <begin position="16"/>
        <end position="58"/>
    </location>
</feature>
<dbReference type="PANTHER" id="PTHR19845">
    <property type="entry name" value="KATANIN P80 SUBUNIT"/>
    <property type="match status" value="1"/>
</dbReference>
<protein>
    <submittedName>
        <fullName evidence="2">Uncharacterized protein</fullName>
    </submittedName>
</protein>
<sequence>IAVAVTTKAAWKLQKIMAHSSKVSSVVLGNGSGQMLAAGGDHCQVNIWSVSKPNCIMILTGHTTPIKSLQVNPNGKLIVAGSRSGSIRVWDLEAVHQEERSPSCTIGFPRKHR</sequence>
<dbReference type="Ensembl" id="ENSZALT00000022488.1">
    <property type="protein sequence ID" value="ENSZALP00000016841.1"/>
    <property type="gene ID" value="ENSZALG00000013637.1"/>
</dbReference>
<keyword evidence="3" id="KW-1185">Reference proteome</keyword>
<keyword evidence="1" id="KW-0853">WD repeat</keyword>
<evidence type="ECO:0000313" key="2">
    <source>
        <dbReference type="Ensembl" id="ENSZALP00000016841.1"/>
    </source>
</evidence>
<organism evidence="2 3">
    <name type="scientific">Zonotrichia albicollis</name>
    <name type="common">White-throated sparrow</name>
    <name type="synonym">Fringilla albicollis</name>
    <dbReference type="NCBI Taxonomy" id="44394"/>
    <lineage>
        <taxon>Eukaryota</taxon>
        <taxon>Metazoa</taxon>
        <taxon>Chordata</taxon>
        <taxon>Craniata</taxon>
        <taxon>Vertebrata</taxon>
        <taxon>Euteleostomi</taxon>
        <taxon>Archelosauria</taxon>
        <taxon>Archosauria</taxon>
        <taxon>Dinosauria</taxon>
        <taxon>Saurischia</taxon>
        <taxon>Theropoda</taxon>
        <taxon>Coelurosauria</taxon>
        <taxon>Aves</taxon>
        <taxon>Neognathae</taxon>
        <taxon>Neoaves</taxon>
        <taxon>Telluraves</taxon>
        <taxon>Australaves</taxon>
        <taxon>Passeriformes</taxon>
        <taxon>Passerellidae</taxon>
        <taxon>Zonotrichia</taxon>
    </lineage>
</organism>
<dbReference type="GO" id="GO:0007019">
    <property type="term" value="P:microtubule depolymerization"/>
    <property type="evidence" value="ECO:0007669"/>
    <property type="project" value="TreeGrafter"/>
</dbReference>
<proteinExistence type="predicted"/>
<name>A0A8D2N152_ZONAL</name>
<dbReference type="GO" id="GO:0008352">
    <property type="term" value="C:katanin complex"/>
    <property type="evidence" value="ECO:0007669"/>
    <property type="project" value="TreeGrafter"/>
</dbReference>
<dbReference type="PROSITE" id="PS50294">
    <property type="entry name" value="WD_REPEATS_REGION"/>
    <property type="match status" value="1"/>
</dbReference>
<dbReference type="Pfam" id="PF00400">
    <property type="entry name" value="WD40"/>
    <property type="match status" value="2"/>
</dbReference>
<dbReference type="Proteomes" id="UP000694413">
    <property type="component" value="Unassembled WGS sequence"/>
</dbReference>
<evidence type="ECO:0000313" key="3">
    <source>
        <dbReference type="Proteomes" id="UP000694413"/>
    </source>
</evidence>
<dbReference type="SUPFAM" id="SSF50978">
    <property type="entry name" value="WD40 repeat-like"/>
    <property type="match status" value="1"/>
</dbReference>
<dbReference type="SMART" id="SM00320">
    <property type="entry name" value="WD40"/>
    <property type="match status" value="2"/>
</dbReference>
<dbReference type="InterPro" id="IPR015943">
    <property type="entry name" value="WD40/YVTN_repeat-like_dom_sf"/>
</dbReference>
<feature type="repeat" description="WD" evidence="1">
    <location>
        <begin position="59"/>
        <end position="93"/>
    </location>
</feature>
<dbReference type="InterPro" id="IPR036322">
    <property type="entry name" value="WD40_repeat_dom_sf"/>
</dbReference>
<reference evidence="2" key="1">
    <citation type="submission" date="2025-08" db="UniProtKB">
        <authorList>
            <consortium name="Ensembl"/>
        </authorList>
    </citation>
    <scope>IDENTIFICATION</scope>
</reference>
<dbReference type="InterPro" id="IPR001680">
    <property type="entry name" value="WD40_rpt"/>
</dbReference>
<accession>A0A8D2N152</accession>
<reference evidence="2" key="2">
    <citation type="submission" date="2025-09" db="UniProtKB">
        <authorList>
            <consortium name="Ensembl"/>
        </authorList>
    </citation>
    <scope>IDENTIFICATION</scope>
</reference>
<evidence type="ECO:0000256" key="1">
    <source>
        <dbReference type="PROSITE-ProRule" id="PRU00221"/>
    </source>
</evidence>
<dbReference type="Gene3D" id="2.130.10.10">
    <property type="entry name" value="YVTN repeat-like/Quinoprotein amine dehydrogenase"/>
    <property type="match status" value="1"/>
</dbReference>
<dbReference type="PANTHER" id="PTHR19845:SF0">
    <property type="entry name" value="KATANIN P80 WD40 REPEAT-CONTAINING SUBUNIT B1"/>
    <property type="match status" value="1"/>
</dbReference>
<dbReference type="AlphaFoldDB" id="A0A8D2N152"/>
<dbReference type="PROSITE" id="PS50082">
    <property type="entry name" value="WD_REPEATS_2"/>
    <property type="match status" value="2"/>
</dbReference>